<name>D4G7F2_DROME</name>
<organism evidence="1">
    <name type="scientific">Drosophila melanogaster</name>
    <name type="common">Fruit fly</name>
    <dbReference type="NCBI Taxonomy" id="7227"/>
    <lineage>
        <taxon>Eukaryota</taxon>
        <taxon>Metazoa</taxon>
        <taxon>Ecdysozoa</taxon>
        <taxon>Arthropoda</taxon>
        <taxon>Hexapoda</taxon>
        <taxon>Insecta</taxon>
        <taxon>Pterygota</taxon>
        <taxon>Neoptera</taxon>
        <taxon>Endopterygota</taxon>
        <taxon>Diptera</taxon>
        <taxon>Brachycera</taxon>
        <taxon>Muscomorpha</taxon>
        <taxon>Ephydroidea</taxon>
        <taxon>Drosophilidae</taxon>
        <taxon>Drosophila</taxon>
        <taxon>Sophophora</taxon>
    </lineage>
</organism>
<accession>D4G7F2</accession>
<dbReference type="EMBL" id="BT122104">
    <property type="protein sequence ID" value="ADE06710.1"/>
    <property type="molecule type" value="mRNA"/>
</dbReference>
<evidence type="ECO:0000313" key="1">
    <source>
        <dbReference type="EMBL" id="ADE06710.1"/>
    </source>
</evidence>
<reference evidence="1" key="1">
    <citation type="submission" date="2010-03" db="EMBL/GenBank/DDBJ databases">
        <authorList>
            <person name="Carlson J."/>
            <person name="Booth B."/>
            <person name="Frise E."/>
            <person name="Sandler J."/>
            <person name="Wan K."/>
            <person name="Yu C."/>
            <person name="Celniker S."/>
        </authorList>
    </citation>
    <scope>NUCLEOTIDE SEQUENCE</scope>
</reference>
<dbReference type="AlphaFoldDB" id="D4G7F2"/>
<feature type="non-terminal residue" evidence="1">
    <location>
        <position position="1"/>
    </location>
</feature>
<protein>
    <submittedName>
        <fullName evidence="1">MIP19029p</fullName>
    </submittedName>
</protein>
<sequence>GCNERVRNRARPSQPCVCDNRATSSATANCILHKIRKKSNESFESNFE</sequence>
<proteinExistence type="evidence at transcript level"/>